<dbReference type="EnsemblPlants" id="Kaladp0008s0607.7.v1.1">
    <property type="protein sequence ID" value="Kaladp0008s0607.7.v1.1"/>
    <property type="gene ID" value="Kaladp0008s0607.v1.1"/>
</dbReference>
<protein>
    <recommendedName>
        <fullName evidence="7">ENHANCER OF AG-4 protein 2</fullName>
    </recommendedName>
</protein>
<evidence type="ECO:0000313" key="5">
    <source>
        <dbReference type="EnsemblPlants" id="Kaladp0008s0607.7.v1.1"/>
    </source>
</evidence>
<feature type="domain" description="PWWP" evidence="3">
    <location>
        <begin position="20"/>
        <end position="77"/>
    </location>
</feature>
<dbReference type="Gene3D" id="2.30.30.140">
    <property type="match status" value="1"/>
</dbReference>
<feature type="region of interest" description="Disordered" evidence="2">
    <location>
        <begin position="800"/>
        <end position="819"/>
    </location>
</feature>
<dbReference type="GO" id="GO:0006397">
    <property type="term" value="P:mRNA processing"/>
    <property type="evidence" value="ECO:0007669"/>
    <property type="project" value="UniProtKB-KW"/>
</dbReference>
<evidence type="ECO:0000259" key="3">
    <source>
        <dbReference type="PROSITE" id="PS50812"/>
    </source>
</evidence>
<dbReference type="AlphaFoldDB" id="A0A7N0RDD1"/>
<dbReference type="SMART" id="SM00582">
    <property type="entry name" value="RPR"/>
    <property type="match status" value="1"/>
</dbReference>
<dbReference type="PROSITE" id="PS50812">
    <property type="entry name" value="PWWP"/>
    <property type="match status" value="1"/>
</dbReference>
<keyword evidence="6" id="KW-1185">Reference proteome</keyword>
<dbReference type="SUPFAM" id="SSF63748">
    <property type="entry name" value="Tudor/PWWP/MBT"/>
    <property type="match status" value="1"/>
</dbReference>
<dbReference type="Gene3D" id="1.25.40.90">
    <property type="match status" value="1"/>
</dbReference>
<dbReference type="Pfam" id="PF04818">
    <property type="entry name" value="CID"/>
    <property type="match status" value="1"/>
</dbReference>
<dbReference type="PROSITE" id="PS51391">
    <property type="entry name" value="CID"/>
    <property type="match status" value="1"/>
</dbReference>
<dbReference type="InterPro" id="IPR000313">
    <property type="entry name" value="PWWP_dom"/>
</dbReference>
<accession>A0A7N0RDD1</accession>
<dbReference type="Gramene" id="Kaladp0008s0607.7.v1.1">
    <property type="protein sequence ID" value="Kaladp0008s0607.7.v1.1"/>
    <property type="gene ID" value="Kaladp0008s0607.v1.1"/>
</dbReference>
<dbReference type="GO" id="GO:0005634">
    <property type="term" value="C:nucleus"/>
    <property type="evidence" value="ECO:0007669"/>
    <property type="project" value="UniProtKB-ARBA"/>
</dbReference>
<dbReference type="Pfam" id="PF00855">
    <property type="entry name" value="PWWP"/>
    <property type="match status" value="1"/>
</dbReference>
<feature type="region of interest" description="Disordered" evidence="2">
    <location>
        <begin position="366"/>
        <end position="396"/>
    </location>
</feature>
<evidence type="ECO:0000313" key="6">
    <source>
        <dbReference type="Proteomes" id="UP000594263"/>
    </source>
</evidence>
<dbReference type="PANTHER" id="PTHR12550">
    <property type="entry name" value="HEPATOMA-DERIVED GROWTH FACTOR-RELATED"/>
    <property type="match status" value="1"/>
</dbReference>
<dbReference type="Proteomes" id="UP000594263">
    <property type="component" value="Unplaced"/>
</dbReference>
<evidence type="ECO:0000259" key="4">
    <source>
        <dbReference type="PROSITE" id="PS51391"/>
    </source>
</evidence>
<dbReference type="InterPro" id="IPR008942">
    <property type="entry name" value="ENTH_VHS"/>
</dbReference>
<sequence>MPPGRKKGTTKADNLAKLSVGDLVLAKVKGFPAWPAKISRAEDWTQEPDPKKVFVHFFGTGEIAFVAPADVQVFNVEARRLLLARLQGKSITYFAQAVREICDAYDKLKSQDSINLCENGSLVSGLPLDVQGNAQCEEPGALSGVRDVDCLVESRMEAQNLHSGGIESVADHALSKAQYGKAPPSMSLEQKNEIPTSAHSSSKIASIEVSNNHASVAEDVTCQQSKVALIKSTDRPKSAYYTKRSRIKKLKLETDGLEGVIKSEVVGSVIHPKVIQKAVIGDEDLSKAVAESMKKEATNKKSAAESLSATLKSDSEAIDAKNIDSLIKSKIGPKVEGKIDALKNQMRYYLSGRKRKAQLVRKKDCDANNNLSCPDSEKSKGEINDGSGKKPQVKKRKINSPIVTVGKDKKRSETNLIGETSAVPEMDNLEDGNSSGETALTLFKECVLALEASSTSASTYEKNATDMPVADALPLTKPKSLINPSRVKRRAVCLVGDVEERPRTPVHRGSSQKAKTFTPVAGPSIKCDALNERSKASQLHNVDYSGTEDIPLEKCSKSSQLLAESTNSPEDVGKIKTKDDTRFSVSHAPGNTEFEKLTCAKDEQVPGPSQVLLHSDAKRIVETQKVLKMSNKIISSGDHKKTQFVEVSGSQSVGVSQGQNATPKNKSTPGERLKITSKVRPKLYHAAIETSVEKRSSLIELQRTDVEDPSCVLRESRMSDSDKSMKLLIAAAQAKRIIARSESISHPVNSMFDSAGKILHINSSPGMEDMRHVNRVSATISPSVLAPQFLYEPLVDTEKREGRVSSGQQSTTGSLSGGTEAAVARDAFEGMIETLSRTKESIGRATRLAIDCAKYGIANEVVELLIRKLENEPNLHHRVDLFFLVDSIMQCSHNQKGIAGASYAPTVEGALPRLVSAAAPSGAGARENRRQCLKVMVYHIQQQSYLHY</sequence>
<reference evidence="5" key="1">
    <citation type="submission" date="2021-01" db="UniProtKB">
        <authorList>
            <consortium name="EnsemblPlants"/>
        </authorList>
    </citation>
    <scope>IDENTIFICATION</scope>
</reference>
<evidence type="ECO:0008006" key="7">
    <source>
        <dbReference type="Google" id="ProtNLM"/>
    </source>
</evidence>
<evidence type="ECO:0000256" key="1">
    <source>
        <dbReference type="ARBA" id="ARBA00022664"/>
    </source>
</evidence>
<feature type="compositionally biased region" description="Low complexity" evidence="2">
    <location>
        <begin position="805"/>
        <end position="819"/>
    </location>
</feature>
<dbReference type="PANTHER" id="PTHR12550:SF70">
    <property type="entry name" value="JIL-1 ANCHORING AND STABILIZING PROTEIN, ISOFORM A"/>
    <property type="match status" value="1"/>
</dbReference>
<dbReference type="InterPro" id="IPR006569">
    <property type="entry name" value="CID_dom"/>
</dbReference>
<keyword evidence="1" id="KW-0507">mRNA processing</keyword>
<feature type="region of interest" description="Disordered" evidence="2">
    <location>
        <begin position="650"/>
        <end position="671"/>
    </location>
</feature>
<name>A0A7N0RDD1_KALFE</name>
<feature type="domain" description="CID" evidence="4">
    <location>
        <begin position="820"/>
        <end position="948"/>
    </location>
</feature>
<feature type="compositionally biased region" description="Low complexity" evidence="2">
    <location>
        <begin position="650"/>
        <end position="659"/>
    </location>
</feature>
<organism evidence="5 6">
    <name type="scientific">Kalanchoe fedtschenkoi</name>
    <name type="common">Lavender scallops</name>
    <name type="synonym">South American air plant</name>
    <dbReference type="NCBI Taxonomy" id="63787"/>
    <lineage>
        <taxon>Eukaryota</taxon>
        <taxon>Viridiplantae</taxon>
        <taxon>Streptophyta</taxon>
        <taxon>Embryophyta</taxon>
        <taxon>Tracheophyta</taxon>
        <taxon>Spermatophyta</taxon>
        <taxon>Magnoliopsida</taxon>
        <taxon>eudicotyledons</taxon>
        <taxon>Gunneridae</taxon>
        <taxon>Pentapetalae</taxon>
        <taxon>Saxifragales</taxon>
        <taxon>Crassulaceae</taxon>
        <taxon>Kalanchoe</taxon>
    </lineage>
</organism>
<dbReference type="SMART" id="SM00293">
    <property type="entry name" value="PWWP"/>
    <property type="match status" value="1"/>
</dbReference>
<proteinExistence type="predicted"/>
<evidence type="ECO:0000256" key="2">
    <source>
        <dbReference type="SAM" id="MobiDB-lite"/>
    </source>
</evidence>